<dbReference type="EMBL" id="REGN01000057">
    <property type="protein sequence ID" value="RNA44808.1"/>
    <property type="molecule type" value="Genomic_DNA"/>
</dbReference>
<evidence type="ECO:0000256" key="1">
    <source>
        <dbReference type="SAM" id="Phobius"/>
    </source>
</evidence>
<dbReference type="Proteomes" id="UP000276133">
    <property type="component" value="Unassembled WGS sequence"/>
</dbReference>
<keyword evidence="3" id="KW-1185">Reference proteome</keyword>
<keyword evidence="1" id="KW-1133">Transmembrane helix</keyword>
<reference evidence="2 3" key="1">
    <citation type="journal article" date="2018" name="Sci. Rep.">
        <title>Genomic signatures of local adaptation to the degree of environmental predictability in rotifers.</title>
        <authorList>
            <person name="Franch-Gras L."/>
            <person name="Hahn C."/>
            <person name="Garcia-Roger E.M."/>
            <person name="Carmona M.J."/>
            <person name="Serra M."/>
            <person name="Gomez A."/>
        </authorList>
    </citation>
    <scope>NUCLEOTIDE SEQUENCE [LARGE SCALE GENOMIC DNA]</scope>
    <source>
        <strain evidence="2">HYR1</strain>
    </source>
</reference>
<proteinExistence type="predicted"/>
<name>A0A3M7TA78_BRAPC</name>
<gene>
    <name evidence="2" type="ORF">BpHYR1_032468</name>
</gene>
<feature type="transmembrane region" description="Helical" evidence="1">
    <location>
        <begin position="117"/>
        <end position="136"/>
    </location>
</feature>
<evidence type="ECO:0000313" key="2">
    <source>
        <dbReference type="EMBL" id="RNA44808.1"/>
    </source>
</evidence>
<keyword evidence="1" id="KW-0812">Transmembrane</keyword>
<feature type="transmembrane region" description="Helical" evidence="1">
    <location>
        <begin position="271"/>
        <end position="295"/>
    </location>
</feature>
<sequence length="319" mass="36266">MSLGVDLDAGCPLFRCHVGRALNKKEPYLVISVAEFNNLGDASHGPIGQIGKLTLVQLFLYGILHQVSNIGRPSAQLILLLVSFAPILWNIFSSLVLVLQNLEANLLQVEYDLLLFLWYHGVMQQLLQIFLGYSVFVKQKKHYQPKLVLGLYFIVEQQWNYVFHVVFDLFSLRVHAHGQVLLDVAQLLYFVVERRHTALGQIQMERIGAQLFLILGHLFQHLAQVLHGRFVRVGCAFRIGKVLELFGHVLGHNSDVLMTELDPEFVAFVQYGLLGAGLVRITCLTLVLVHVVFYAEQVVGHRLKGQFVQQRRHWIKASI</sequence>
<dbReference type="AlphaFoldDB" id="A0A3M7TA78"/>
<keyword evidence="1" id="KW-0472">Membrane</keyword>
<organism evidence="2 3">
    <name type="scientific">Brachionus plicatilis</name>
    <name type="common">Marine rotifer</name>
    <name type="synonym">Brachionus muelleri</name>
    <dbReference type="NCBI Taxonomy" id="10195"/>
    <lineage>
        <taxon>Eukaryota</taxon>
        <taxon>Metazoa</taxon>
        <taxon>Spiralia</taxon>
        <taxon>Gnathifera</taxon>
        <taxon>Rotifera</taxon>
        <taxon>Eurotatoria</taxon>
        <taxon>Monogononta</taxon>
        <taxon>Pseudotrocha</taxon>
        <taxon>Ploima</taxon>
        <taxon>Brachionidae</taxon>
        <taxon>Brachionus</taxon>
    </lineage>
</organism>
<accession>A0A3M7TA78</accession>
<comment type="caution">
    <text evidence="2">The sequence shown here is derived from an EMBL/GenBank/DDBJ whole genome shotgun (WGS) entry which is preliminary data.</text>
</comment>
<protein>
    <submittedName>
        <fullName evidence="2">Uncharacterized protein</fullName>
    </submittedName>
</protein>
<feature type="transmembrane region" description="Helical" evidence="1">
    <location>
        <begin position="77"/>
        <end position="97"/>
    </location>
</feature>
<evidence type="ECO:0000313" key="3">
    <source>
        <dbReference type="Proteomes" id="UP000276133"/>
    </source>
</evidence>